<name>A0A6G1GQW2_9PEZI</name>
<dbReference type="AlphaFoldDB" id="A0A6G1GQW2"/>
<proteinExistence type="predicted"/>
<evidence type="ECO:0000313" key="1">
    <source>
        <dbReference type="EMBL" id="KAF1983356.1"/>
    </source>
</evidence>
<evidence type="ECO:0000313" key="2">
    <source>
        <dbReference type="Proteomes" id="UP000800041"/>
    </source>
</evidence>
<dbReference type="Proteomes" id="UP000800041">
    <property type="component" value="Unassembled WGS sequence"/>
</dbReference>
<protein>
    <submittedName>
        <fullName evidence="1">Uncharacterized protein</fullName>
    </submittedName>
</protein>
<sequence length="200" mass="22481">MARLTWGCVQPLAGYALAVPCSRLRPPDERIRPSTKDPPVQTTVVPVLEVLLFYHICSIDATCIRRQLSFRSNPATIIPRGIRSVMATHGVLEPAMSSRRSQSPLSKLSELQPSNCGIAADLFQSGLYLLRRHLSPESSHRLSRPQRRSFVRIQQSLFLWGEDQKVMSGDLDSILQTSKHLMKVVVAVLRSLVSRLYYVC</sequence>
<accession>A0A6G1GQW2</accession>
<gene>
    <name evidence="1" type="ORF">K402DRAFT_178039</name>
</gene>
<dbReference type="EMBL" id="ML977176">
    <property type="protein sequence ID" value="KAF1983356.1"/>
    <property type="molecule type" value="Genomic_DNA"/>
</dbReference>
<keyword evidence="2" id="KW-1185">Reference proteome</keyword>
<organism evidence="1 2">
    <name type="scientific">Aulographum hederae CBS 113979</name>
    <dbReference type="NCBI Taxonomy" id="1176131"/>
    <lineage>
        <taxon>Eukaryota</taxon>
        <taxon>Fungi</taxon>
        <taxon>Dikarya</taxon>
        <taxon>Ascomycota</taxon>
        <taxon>Pezizomycotina</taxon>
        <taxon>Dothideomycetes</taxon>
        <taxon>Pleosporomycetidae</taxon>
        <taxon>Aulographales</taxon>
        <taxon>Aulographaceae</taxon>
    </lineage>
</organism>
<reference evidence="1" key="1">
    <citation type="journal article" date="2020" name="Stud. Mycol.">
        <title>101 Dothideomycetes genomes: a test case for predicting lifestyles and emergence of pathogens.</title>
        <authorList>
            <person name="Haridas S."/>
            <person name="Albert R."/>
            <person name="Binder M."/>
            <person name="Bloem J."/>
            <person name="Labutti K."/>
            <person name="Salamov A."/>
            <person name="Andreopoulos B."/>
            <person name="Baker S."/>
            <person name="Barry K."/>
            <person name="Bills G."/>
            <person name="Bluhm B."/>
            <person name="Cannon C."/>
            <person name="Castanera R."/>
            <person name="Culley D."/>
            <person name="Daum C."/>
            <person name="Ezra D."/>
            <person name="Gonzalez J."/>
            <person name="Henrissat B."/>
            <person name="Kuo A."/>
            <person name="Liang C."/>
            <person name="Lipzen A."/>
            <person name="Lutzoni F."/>
            <person name="Magnuson J."/>
            <person name="Mondo S."/>
            <person name="Nolan M."/>
            <person name="Ohm R."/>
            <person name="Pangilinan J."/>
            <person name="Park H.-J."/>
            <person name="Ramirez L."/>
            <person name="Alfaro M."/>
            <person name="Sun H."/>
            <person name="Tritt A."/>
            <person name="Yoshinaga Y."/>
            <person name="Zwiers L.-H."/>
            <person name="Turgeon B."/>
            <person name="Goodwin S."/>
            <person name="Spatafora J."/>
            <person name="Crous P."/>
            <person name="Grigoriev I."/>
        </authorList>
    </citation>
    <scope>NUCLEOTIDE SEQUENCE</scope>
    <source>
        <strain evidence="1">CBS 113979</strain>
    </source>
</reference>